<keyword evidence="4" id="KW-1185">Reference proteome</keyword>
<dbReference type="Pfam" id="PF12706">
    <property type="entry name" value="Lactamase_B_2"/>
    <property type="match status" value="1"/>
</dbReference>
<protein>
    <recommendedName>
        <fullName evidence="2">Metallo-beta-lactamase domain-containing protein</fullName>
    </recommendedName>
</protein>
<evidence type="ECO:0000256" key="1">
    <source>
        <dbReference type="SAM" id="MobiDB-lite"/>
    </source>
</evidence>
<reference evidence="3" key="1">
    <citation type="submission" date="2021-03" db="EMBL/GenBank/DDBJ databases">
        <title>Draft genome sequence of rust myrtle Austropuccinia psidii MF-1, a brazilian biotype.</title>
        <authorList>
            <person name="Quecine M.C."/>
            <person name="Pachon D.M.R."/>
            <person name="Bonatelli M.L."/>
            <person name="Correr F.H."/>
            <person name="Franceschini L.M."/>
            <person name="Leite T.F."/>
            <person name="Margarido G.R.A."/>
            <person name="Almeida C.A."/>
            <person name="Ferrarezi J.A."/>
            <person name="Labate C.A."/>
        </authorList>
    </citation>
    <scope>NUCLEOTIDE SEQUENCE</scope>
    <source>
        <strain evidence="3">MF-1</strain>
    </source>
</reference>
<dbReference type="GO" id="GO:0070291">
    <property type="term" value="P:N-acylethanolamine metabolic process"/>
    <property type="evidence" value="ECO:0007669"/>
    <property type="project" value="TreeGrafter"/>
</dbReference>
<sequence length="702" mass="79667">MLRVNKCQINNEGELQQRNKQKRNNEDKKHKRNNEELLVKDTVKVRYNEETPKVSYDKEGKVQEVRKVSRGGIRMRLVEWWRGGWYRKGTWRLSWYLGRVHTWEGGNPAWIDSVTTEKVPQAIALSPRTNKLPRFSLLQPSQRVPRNRPPTTLRFDHSLPGAGLSHNQDMMINLPSKKFFKLPQFINNSDPSPSSANRTPSASSSISPSSNNLITSNSSSHLNPFNNLLSSVSLAPSSSAPSPSPSSSSSSLPFHHHPSGNGFRNPWPSAHSVQSNLSQFVNLPFELTKKSESDSRPIRTLPADLKPYQAISNPTAYPHPVRNRSKSFNSSKLISTWLGHASYLLQFPTRAHQDHLTKQTAQIASQPFRVLFDPMFSIRAGPTQWTGPKRLKPSPCHIQQIPAVDICLISHSHYDHLDFDTIKELHKHQPQIKYYVPLGLKSWFNSIPIPADQVIELDWWESNQIISSSRNRPSSSYSNQSQNIQSDVLFQITCVPAQHSSGRSLLDQNSTLWCGWVVEQIWQTNPESIQPNQPTNFSIDQYSRQLSETNGHPFGHALSKQKRCCVYFAGDTGYRSPHDRDLICPAFQEIGEKFGPIDFSMIPIWRGGSLSFISWAGFRINDPNFLVAHHATPEDGLRIHLDVKSKHSIGIHHSCFIGDETESVECLNQLRKYRKLYGIEEDPRLFNGFGVVDVGETVEIEC</sequence>
<dbReference type="Gene3D" id="3.60.15.10">
    <property type="entry name" value="Ribonuclease Z/Hydroxyacylglutathione hydrolase-like"/>
    <property type="match status" value="1"/>
</dbReference>
<feature type="region of interest" description="Disordered" evidence="1">
    <location>
        <begin position="185"/>
        <end position="218"/>
    </location>
</feature>
<proteinExistence type="predicted"/>
<comment type="caution">
    <text evidence="3">The sequence shown here is derived from an EMBL/GenBank/DDBJ whole genome shotgun (WGS) entry which is preliminary data.</text>
</comment>
<name>A0A9Q3CU94_9BASI</name>
<gene>
    <name evidence="3" type="ORF">O181_028668</name>
</gene>
<feature type="region of interest" description="Disordered" evidence="1">
    <location>
        <begin position="233"/>
        <end position="269"/>
    </location>
</feature>
<feature type="region of interest" description="Disordered" evidence="1">
    <location>
        <begin position="1"/>
        <end position="35"/>
    </location>
</feature>
<dbReference type="GO" id="GO:0070290">
    <property type="term" value="F:N-acylphosphatidylethanolamine-specific phospholipase D activity"/>
    <property type="evidence" value="ECO:0007669"/>
    <property type="project" value="TreeGrafter"/>
</dbReference>
<evidence type="ECO:0000259" key="2">
    <source>
        <dbReference type="Pfam" id="PF12706"/>
    </source>
</evidence>
<feature type="compositionally biased region" description="Low complexity" evidence="1">
    <location>
        <begin position="191"/>
        <end position="218"/>
    </location>
</feature>
<dbReference type="Proteomes" id="UP000765509">
    <property type="component" value="Unassembled WGS sequence"/>
</dbReference>
<dbReference type="InterPro" id="IPR001279">
    <property type="entry name" value="Metallo-B-lactamas"/>
</dbReference>
<dbReference type="InterPro" id="IPR036866">
    <property type="entry name" value="RibonucZ/Hydroxyglut_hydro"/>
</dbReference>
<dbReference type="GO" id="GO:0070292">
    <property type="term" value="P:N-acylphosphatidylethanolamine metabolic process"/>
    <property type="evidence" value="ECO:0007669"/>
    <property type="project" value="TreeGrafter"/>
</dbReference>
<accession>A0A9Q3CU94</accession>
<dbReference type="GO" id="GO:0005737">
    <property type="term" value="C:cytoplasm"/>
    <property type="evidence" value="ECO:0007669"/>
    <property type="project" value="TreeGrafter"/>
</dbReference>
<evidence type="ECO:0000313" key="3">
    <source>
        <dbReference type="EMBL" id="MBW0488953.1"/>
    </source>
</evidence>
<feature type="compositionally biased region" description="Polar residues" evidence="1">
    <location>
        <begin position="7"/>
        <end position="18"/>
    </location>
</feature>
<dbReference type="EMBL" id="AVOT02009860">
    <property type="protein sequence ID" value="MBW0488953.1"/>
    <property type="molecule type" value="Genomic_DNA"/>
</dbReference>
<feature type="compositionally biased region" description="Low complexity" evidence="1">
    <location>
        <begin position="233"/>
        <end position="253"/>
    </location>
</feature>
<evidence type="ECO:0000313" key="4">
    <source>
        <dbReference type="Proteomes" id="UP000765509"/>
    </source>
</evidence>
<dbReference type="PANTHER" id="PTHR15032:SF27">
    <property type="entry name" value="N-ACYL-PHOSPHATIDYLETHANOLAMINE-HYDROLYZING PHOSPHOLIPASE D"/>
    <property type="match status" value="1"/>
</dbReference>
<dbReference type="AlphaFoldDB" id="A0A9Q3CU94"/>
<feature type="domain" description="Metallo-beta-lactamase" evidence="2">
    <location>
        <begin position="369"/>
        <end position="519"/>
    </location>
</feature>
<dbReference type="SUPFAM" id="SSF56281">
    <property type="entry name" value="Metallo-hydrolase/oxidoreductase"/>
    <property type="match status" value="1"/>
</dbReference>
<organism evidence="3 4">
    <name type="scientific">Austropuccinia psidii MF-1</name>
    <dbReference type="NCBI Taxonomy" id="1389203"/>
    <lineage>
        <taxon>Eukaryota</taxon>
        <taxon>Fungi</taxon>
        <taxon>Dikarya</taxon>
        <taxon>Basidiomycota</taxon>
        <taxon>Pucciniomycotina</taxon>
        <taxon>Pucciniomycetes</taxon>
        <taxon>Pucciniales</taxon>
        <taxon>Sphaerophragmiaceae</taxon>
        <taxon>Austropuccinia</taxon>
    </lineage>
</organism>
<dbReference type="OrthoDB" id="332863at2759"/>
<feature type="compositionally biased region" description="Basic and acidic residues" evidence="1">
    <location>
        <begin position="23"/>
        <end position="35"/>
    </location>
</feature>
<dbReference type="PANTHER" id="PTHR15032">
    <property type="entry name" value="N-ACYL-PHOSPHATIDYLETHANOLAMINE-HYDROLYZING PHOSPHOLIPASE D"/>
    <property type="match status" value="1"/>
</dbReference>